<reference evidence="2" key="1">
    <citation type="journal article" date="2020" name="BMC Genomics">
        <title>Correction to: Identification and distribution of gene clusters required for synthesis of sphingolipid metabolism inhibitors in diverse species of the filamentous fungus Fusarium.</title>
        <authorList>
            <person name="Kim H.S."/>
            <person name="Lohmar J.M."/>
            <person name="Busman M."/>
            <person name="Brown D.W."/>
            <person name="Naumann T.A."/>
            <person name="Divon H.H."/>
            <person name="Lysoe E."/>
            <person name="Uhlig S."/>
            <person name="Proctor R.H."/>
        </authorList>
    </citation>
    <scope>NUCLEOTIDE SEQUENCE</scope>
    <source>
        <strain evidence="2">NRRL 45417</strain>
    </source>
</reference>
<dbReference type="AlphaFoldDB" id="A0A8H4SWT7"/>
<comment type="caution">
    <text evidence="2">The sequence shown here is derived from an EMBL/GenBank/DDBJ whole genome shotgun (WGS) entry which is preliminary data.</text>
</comment>
<name>A0A8H4SWT7_9HYPO</name>
<evidence type="ECO:0000313" key="3">
    <source>
        <dbReference type="Proteomes" id="UP000604273"/>
    </source>
</evidence>
<feature type="compositionally biased region" description="Acidic residues" evidence="1">
    <location>
        <begin position="49"/>
        <end position="63"/>
    </location>
</feature>
<dbReference type="Proteomes" id="UP000604273">
    <property type="component" value="Unassembled WGS sequence"/>
</dbReference>
<dbReference type="OrthoDB" id="5089671at2759"/>
<evidence type="ECO:0000313" key="2">
    <source>
        <dbReference type="EMBL" id="KAF4947065.1"/>
    </source>
</evidence>
<reference evidence="2" key="2">
    <citation type="submission" date="2020-05" db="EMBL/GenBank/DDBJ databases">
        <authorList>
            <person name="Kim H.-S."/>
            <person name="Proctor R.H."/>
            <person name="Brown D.W."/>
        </authorList>
    </citation>
    <scope>NUCLEOTIDE SEQUENCE</scope>
    <source>
        <strain evidence="2">NRRL 45417</strain>
    </source>
</reference>
<keyword evidence="3" id="KW-1185">Reference proteome</keyword>
<feature type="compositionally biased region" description="Low complexity" evidence="1">
    <location>
        <begin position="16"/>
        <end position="27"/>
    </location>
</feature>
<protein>
    <submittedName>
        <fullName evidence="2">Uncharacterized protein</fullName>
    </submittedName>
</protein>
<organism evidence="2 3">
    <name type="scientific">Fusarium gaditjirri</name>
    <dbReference type="NCBI Taxonomy" id="282569"/>
    <lineage>
        <taxon>Eukaryota</taxon>
        <taxon>Fungi</taxon>
        <taxon>Dikarya</taxon>
        <taxon>Ascomycota</taxon>
        <taxon>Pezizomycotina</taxon>
        <taxon>Sordariomycetes</taxon>
        <taxon>Hypocreomycetidae</taxon>
        <taxon>Hypocreales</taxon>
        <taxon>Nectriaceae</taxon>
        <taxon>Fusarium</taxon>
        <taxon>Fusarium nisikadoi species complex</taxon>
    </lineage>
</organism>
<evidence type="ECO:0000256" key="1">
    <source>
        <dbReference type="SAM" id="MobiDB-lite"/>
    </source>
</evidence>
<gene>
    <name evidence="2" type="ORF">FGADI_10695</name>
</gene>
<dbReference type="EMBL" id="JABFAI010000297">
    <property type="protein sequence ID" value="KAF4947065.1"/>
    <property type="molecule type" value="Genomic_DNA"/>
</dbReference>
<sequence length="216" mass="24139">MPSSTTAVSDSDAGRSSPNPSVQSQPSLMESAFKCDSNSPGSPKLALEIPEDENDTYSSSDSEESLVDALEYPSIAVKALRARQFFRRIRALDKDYLEPYRSNWDPVKLQFSLLFILAQLYEEREGEKEWPAEWDDEAAVTFFFENTAAKWAEDVIDESKVGIAKLAEIFKEGFAVDGNDAAALENRDTRVVDFIKSIIPIPEADQGLEELDLIED</sequence>
<feature type="region of interest" description="Disordered" evidence="1">
    <location>
        <begin position="1"/>
        <end position="63"/>
    </location>
</feature>
<accession>A0A8H4SWT7</accession>
<proteinExistence type="predicted"/>